<protein>
    <submittedName>
        <fullName evidence="2">Uncharacterized protein</fullName>
    </submittedName>
</protein>
<name>A0AAV4ILU2_9GAST</name>
<feature type="transmembrane region" description="Helical" evidence="1">
    <location>
        <begin position="51"/>
        <end position="82"/>
    </location>
</feature>
<evidence type="ECO:0000313" key="3">
    <source>
        <dbReference type="Proteomes" id="UP000762676"/>
    </source>
</evidence>
<keyword evidence="1" id="KW-0472">Membrane</keyword>
<dbReference type="Proteomes" id="UP000762676">
    <property type="component" value="Unassembled WGS sequence"/>
</dbReference>
<gene>
    <name evidence="2" type="ORF">ElyMa_006673500</name>
</gene>
<accession>A0AAV4ILU2</accession>
<proteinExistence type="predicted"/>
<dbReference type="EMBL" id="BMAT01013378">
    <property type="protein sequence ID" value="GFS11504.1"/>
    <property type="molecule type" value="Genomic_DNA"/>
</dbReference>
<evidence type="ECO:0000256" key="1">
    <source>
        <dbReference type="SAM" id="Phobius"/>
    </source>
</evidence>
<evidence type="ECO:0000313" key="2">
    <source>
        <dbReference type="EMBL" id="GFS11504.1"/>
    </source>
</evidence>
<keyword evidence="3" id="KW-1185">Reference proteome</keyword>
<organism evidence="2 3">
    <name type="scientific">Elysia marginata</name>
    <dbReference type="NCBI Taxonomy" id="1093978"/>
    <lineage>
        <taxon>Eukaryota</taxon>
        <taxon>Metazoa</taxon>
        <taxon>Spiralia</taxon>
        <taxon>Lophotrochozoa</taxon>
        <taxon>Mollusca</taxon>
        <taxon>Gastropoda</taxon>
        <taxon>Heterobranchia</taxon>
        <taxon>Euthyneura</taxon>
        <taxon>Panpulmonata</taxon>
        <taxon>Sacoglossa</taxon>
        <taxon>Placobranchoidea</taxon>
        <taxon>Plakobranchidae</taxon>
        <taxon>Elysia</taxon>
    </lineage>
</organism>
<reference evidence="2 3" key="1">
    <citation type="journal article" date="2021" name="Elife">
        <title>Chloroplast acquisition without the gene transfer in kleptoplastic sea slugs, Plakobranchus ocellatus.</title>
        <authorList>
            <person name="Maeda T."/>
            <person name="Takahashi S."/>
            <person name="Yoshida T."/>
            <person name="Shimamura S."/>
            <person name="Takaki Y."/>
            <person name="Nagai Y."/>
            <person name="Toyoda A."/>
            <person name="Suzuki Y."/>
            <person name="Arimoto A."/>
            <person name="Ishii H."/>
            <person name="Satoh N."/>
            <person name="Nishiyama T."/>
            <person name="Hasebe M."/>
            <person name="Maruyama T."/>
            <person name="Minagawa J."/>
            <person name="Obokata J."/>
            <person name="Shigenobu S."/>
        </authorList>
    </citation>
    <scope>NUCLEOTIDE SEQUENCE [LARGE SCALE GENOMIC DNA]</scope>
</reference>
<sequence>MALRPTQSARLLKITKDCKVVVVVVVTVAVVVVVEVDMVVVLVVLIEVAAIVVVVGIVVVAAAVVAEVEVVAVVVVVCSLGWEVTLSVDDKGSVLLGKDSKDEQLYRLKSGLGGHVVHGRQR</sequence>
<comment type="caution">
    <text evidence="2">The sequence shown here is derived from an EMBL/GenBank/DDBJ whole genome shotgun (WGS) entry which is preliminary data.</text>
</comment>
<feature type="transmembrane region" description="Helical" evidence="1">
    <location>
        <begin position="20"/>
        <end position="45"/>
    </location>
</feature>
<keyword evidence="1" id="KW-1133">Transmembrane helix</keyword>
<keyword evidence="1" id="KW-0812">Transmembrane</keyword>
<dbReference type="AlphaFoldDB" id="A0AAV4ILU2"/>